<evidence type="ECO:0000313" key="1">
    <source>
        <dbReference type="EMBL" id="PCJ03433.1"/>
    </source>
</evidence>
<dbReference type="SUPFAM" id="SSF48371">
    <property type="entry name" value="ARM repeat"/>
    <property type="match status" value="1"/>
</dbReference>
<dbReference type="EMBL" id="NVUS01000002">
    <property type="protein sequence ID" value="PCJ03433.1"/>
    <property type="molecule type" value="Genomic_DNA"/>
</dbReference>
<protein>
    <submittedName>
        <fullName evidence="1">DNA alkylation repair protein</fullName>
    </submittedName>
</protein>
<name>A0A2A4Z8T3_9PROT</name>
<dbReference type="Gene3D" id="1.25.40.290">
    <property type="entry name" value="ARM repeat domains"/>
    <property type="match status" value="1"/>
</dbReference>
<reference evidence="1" key="2">
    <citation type="journal article" date="2018" name="ISME J.">
        <title>A dynamic microbial community with high functional redundancy inhabits the cold, oxic subseafloor aquifer.</title>
        <authorList>
            <person name="Tully B.J."/>
            <person name="Wheat C.G."/>
            <person name="Glazer B.T."/>
            <person name="Huber J.A."/>
        </authorList>
    </citation>
    <scope>NUCLEOTIDE SEQUENCE</scope>
    <source>
        <strain evidence="1">NORP83</strain>
    </source>
</reference>
<organism evidence="1">
    <name type="scientific">OCS116 cluster bacterium</name>
    <dbReference type="NCBI Taxonomy" id="2030921"/>
    <lineage>
        <taxon>Bacteria</taxon>
        <taxon>Pseudomonadati</taxon>
        <taxon>Pseudomonadota</taxon>
        <taxon>Alphaproteobacteria</taxon>
        <taxon>OCS116 cluster</taxon>
    </lineage>
</organism>
<proteinExistence type="predicted"/>
<comment type="caution">
    <text evidence="1">The sequence shown here is derived from an EMBL/GenBank/DDBJ whole genome shotgun (WGS) entry which is preliminary data.</text>
</comment>
<gene>
    <name evidence="1" type="ORF">COB13_02055</name>
</gene>
<sequence length="372" mass="42818">MADLMKDSLNLVAVEKIATNLKYAWAAFDADGFVAAGMDGLDALELKARVLHLIAVMHAHLPADFIETADILMAAGQNWHKADDGDSFSVFAIWPLIDYVGVHGLEQPEKALDALEVLTPHFSAEFAIRPFINEHFEVTYKRLNEWVSHEDEHLRRLVSEGIRPRLPWGLQLKQFIADPVMVVTLLEQLKDDEAEYVRRSVANNLNDISKDHPELVVNICKKWLKGAPKNKRKNRDWIARHATRSLVKQGYPPVFGLLGYSEDLDIVVENLRLENEQIKMGEVLKFNFELNSNKDQKFVLDFAIHFMKSNGKMAAKMFKLKNINMKQGEKIAIEKQQWFKPISTRKYYAGQHRLEIFLNGEKYQEVYFLLEV</sequence>
<dbReference type="AlphaFoldDB" id="A0A2A4Z8T3"/>
<dbReference type="InterPro" id="IPR016024">
    <property type="entry name" value="ARM-type_fold"/>
</dbReference>
<reference key="1">
    <citation type="submission" date="2017-08" db="EMBL/GenBank/DDBJ databases">
        <title>A dynamic microbial community with high functional redundancy inhabits the cold, oxic subseafloor aquifer.</title>
        <authorList>
            <person name="Tully B.J."/>
            <person name="Wheat C.G."/>
            <person name="Glazer B.T."/>
            <person name="Huber J.A."/>
        </authorList>
    </citation>
    <scope>NUCLEOTIDE SEQUENCE [LARGE SCALE GENOMIC DNA]</scope>
</reference>
<accession>A0A2A4Z8T3</accession>